<dbReference type="EMBL" id="JSAB01000016">
    <property type="protein sequence ID" value="RNF32378.1"/>
    <property type="molecule type" value="Genomic_DNA"/>
</dbReference>
<dbReference type="Proteomes" id="UP000283254">
    <property type="component" value="Unassembled WGS sequence"/>
</dbReference>
<dbReference type="Pfam" id="PF02826">
    <property type="entry name" value="2-Hacid_dh_C"/>
    <property type="match status" value="1"/>
</dbReference>
<dbReference type="GO" id="GO:0008720">
    <property type="term" value="F:D-lactate dehydrogenase (NAD+) activity"/>
    <property type="evidence" value="ECO:0007669"/>
    <property type="project" value="TreeGrafter"/>
</dbReference>
<dbReference type="PANTHER" id="PTHR43026:SF1">
    <property type="entry name" value="2-HYDROXYACID DEHYDROGENASE HOMOLOG 1-RELATED"/>
    <property type="match status" value="1"/>
</dbReference>
<dbReference type="CDD" id="cd12183">
    <property type="entry name" value="LDH_like_2"/>
    <property type="match status" value="1"/>
</dbReference>
<dbReference type="InterPro" id="IPR058205">
    <property type="entry name" value="D-LDH-like"/>
</dbReference>
<name>A0A422QQT1_9BURK</name>
<dbReference type="RefSeq" id="WP_123067908.1">
    <property type="nucleotide sequence ID" value="NZ_JSAB01000016.1"/>
</dbReference>
<dbReference type="InterPro" id="IPR036291">
    <property type="entry name" value="NAD(P)-bd_dom_sf"/>
</dbReference>
<evidence type="ECO:0000313" key="7">
    <source>
        <dbReference type="EMBL" id="RNF32378.1"/>
    </source>
</evidence>
<keyword evidence="2 4" id="KW-0560">Oxidoreductase</keyword>
<evidence type="ECO:0000313" key="8">
    <source>
        <dbReference type="Proteomes" id="UP000283254"/>
    </source>
</evidence>
<comment type="caution">
    <text evidence="7">The sequence shown here is derived from an EMBL/GenBank/DDBJ whole genome shotgun (WGS) entry which is preliminary data.</text>
</comment>
<dbReference type="Gene3D" id="3.40.50.720">
    <property type="entry name" value="NAD(P)-binding Rossmann-like Domain"/>
    <property type="match status" value="2"/>
</dbReference>
<sequence length="330" mass="35347">MKTAVYSARRYDKTMLAQANADAGHELRFLEDRLSRETAILAEGCAAVCVFVNDTVDAEVLGILAGQGTRLVATRSTGYNHVDAHAARELGIAVVRVTDYSPNSVAEFAVGLLLAVNRKIARASVRTREGNFDLDGLMGFDLHGKTVGVIGTGKIGTIFARIMAGFGCTLVGYDRYPTPAFEALGGRYIGVDELLACSDVVSLHCPLLDETHHIVNAAALARVKRGCVLVNTSRGGLVDTEAAVQALKSGQLGGLAIDVYEQEASLFFQDLSSTIITDDVIQRLVSFPNVIVTGHQAFFTVEAIGQIMRTTIDSIGAFERGEELVNRIPD</sequence>
<dbReference type="InterPro" id="IPR029752">
    <property type="entry name" value="D-isomer_DH_CS1"/>
</dbReference>
<proteinExistence type="inferred from homology"/>
<dbReference type="PANTHER" id="PTHR43026">
    <property type="entry name" value="2-HYDROXYACID DEHYDROGENASE HOMOLOG 1-RELATED"/>
    <property type="match status" value="1"/>
</dbReference>
<dbReference type="Pfam" id="PF00389">
    <property type="entry name" value="2-Hacid_dh"/>
    <property type="match status" value="1"/>
</dbReference>
<reference evidence="7" key="1">
    <citation type="submission" date="2014-10" db="EMBL/GenBank/DDBJ databases">
        <title>Massilia sp. genome.</title>
        <authorList>
            <person name="Xu B."/>
            <person name="Dai L."/>
            <person name="Huang Z."/>
        </authorList>
    </citation>
    <scope>NUCLEOTIDE SEQUENCE [LARGE SCALE GENOMIC DNA]</scope>
    <source>
        <strain evidence="7">CFS-1</strain>
    </source>
</reference>
<dbReference type="AlphaFoldDB" id="A0A422QQT1"/>
<feature type="domain" description="D-isomer specific 2-hydroxyacid dehydrogenase NAD-binding" evidence="6">
    <location>
        <begin position="110"/>
        <end position="297"/>
    </location>
</feature>
<dbReference type="GO" id="GO:0051287">
    <property type="term" value="F:NAD binding"/>
    <property type="evidence" value="ECO:0007669"/>
    <property type="project" value="InterPro"/>
</dbReference>
<keyword evidence="3" id="KW-0520">NAD</keyword>
<dbReference type="PROSITE" id="PS00065">
    <property type="entry name" value="D_2_HYDROXYACID_DH_1"/>
    <property type="match status" value="1"/>
</dbReference>
<evidence type="ECO:0000256" key="1">
    <source>
        <dbReference type="ARBA" id="ARBA00005854"/>
    </source>
</evidence>
<evidence type="ECO:0000256" key="2">
    <source>
        <dbReference type="ARBA" id="ARBA00023002"/>
    </source>
</evidence>
<evidence type="ECO:0000256" key="3">
    <source>
        <dbReference type="ARBA" id="ARBA00023027"/>
    </source>
</evidence>
<dbReference type="PROSITE" id="PS00670">
    <property type="entry name" value="D_2_HYDROXYACID_DH_2"/>
    <property type="match status" value="1"/>
</dbReference>
<evidence type="ECO:0000256" key="4">
    <source>
        <dbReference type="RuleBase" id="RU003719"/>
    </source>
</evidence>
<dbReference type="SUPFAM" id="SSF52283">
    <property type="entry name" value="Formate/glycerate dehydrogenase catalytic domain-like"/>
    <property type="match status" value="1"/>
</dbReference>
<organism evidence="7 8">
    <name type="scientific">Massilia aurea</name>
    <dbReference type="NCBI Taxonomy" id="373040"/>
    <lineage>
        <taxon>Bacteria</taxon>
        <taxon>Pseudomonadati</taxon>
        <taxon>Pseudomonadota</taxon>
        <taxon>Betaproteobacteria</taxon>
        <taxon>Burkholderiales</taxon>
        <taxon>Oxalobacteraceae</taxon>
        <taxon>Telluria group</taxon>
        <taxon>Massilia</taxon>
    </lineage>
</organism>
<gene>
    <name evidence="7" type="ORF">NM04_02125</name>
</gene>
<accession>A0A422QQT1</accession>
<dbReference type="InterPro" id="IPR029753">
    <property type="entry name" value="D-isomer_DH_CS"/>
</dbReference>
<dbReference type="InterPro" id="IPR006139">
    <property type="entry name" value="D-isomer_2_OHA_DH_cat_dom"/>
</dbReference>
<evidence type="ECO:0000259" key="6">
    <source>
        <dbReference type="Pfam" id="PF02826"/>
    </source>
</evidence>
<dbReference type="OrthoDB" id="9805416at2"/>
<keyword evidence="8" id="KW-1185">Reference proteome</keyword>
<dbReference type="PROSITE" id="PS00671">
    <property type="entry name" value="D_2_HYDROXYACID_DH_3"/>
    <property type="match status" value="1"/>
</dbReference>
<dbReference type="InterPro" id="IPR006140">
    <property type="entry name" value="D-isomer_DH_NAD-bd"/>
</dbReference>
<evidence type="ECO:0000259" key="5">
    <source>
        <dbReference type="Pfam" id="PF00389"/>
    </source>
</evidence>
<protein>
    <submittedName>
        <fullName evidence="7">2-hydroxyacid dehydrogenase</fullName>
    </submittedName>
</protein>
<dbReference type="SUPFAM" id="SSF51735">
    <property type="entry name" value="NAD(P)-binding Rossmann-fold domains"/>
    <property type="match status" value="1"/>
</dbReference>
<comment type="similarity">
    <text evidence="1 4">Belongs to the D-isomer specific 2-hydroxyacid dehydrogenase family.</text>
</comment>
<feature type="domain" description="D-isomer specific 2-hydroxyacid dehydrogenase catalytic" evidence="5">
    <location>
        <begin position="9"/>
        <end position="328"/>
    </location>
</feature>